<protein>
    <submittedName>
        <fullName evidence="3">Transcription antitermination protein NusB</fullName>
    </submittedName>
</protein>
<dbReference type="AlphaFoldDB" id="A0A4Q6I3C1"/>
<evidence type="ECO:0000313" key="3">
    <source>
        <dbReference type="EMBL" id="RZB12332.1"/>
    </source>
</evidence>
<evidence type="ECO:0000259" key="2">
    <source>
        <dbReference type="Pfam" id="PF01029"/>
    </source>
</evidence>
<dbReference type="RefSeq" id="WP_045170646.1">
    <property type="nucleotide sequence ID" value="NZ_QOHL01000031.1"/>
</dbReference>
<dbReference type="OrthoDB" id="9797817at2"/>
<dbReference type="Gene3D" id="1.10.940.10">
    <property type="entry name" value="NusB-like"/>
    <property type="match status" value="1"/>
</dbReference>
<name>A0A4Q6I3C1_9RICK</name>
<gene>
    <name evidence="3" type="ORF">DRF75_04710</name>
</gene>
<feature type="domain" description="NusB/RsmB/TIM44" evidence="2">
    <location>
        <begin position="17"/>
        <end position="146"/>
    </location>
</feature>
<keyword evidence="4" id="KW-1185">Reference proteome</keyword>
<evidence type="ECO:0000256" key="1">
    <source>
        <dbReference type="ARBA" id="ARBA00022884"/>
    </source>
</evidence>
<dbReference type="EMBL" id="QOHL01000031">
    <property type="protein sequence ID" value="RZB12332.1"/>
    <property type="molecule type" value="Genomic_DNA"/>
</dbReference>
<proteinExistence type="predicted"/>
<dbReference type="Pfam" id="PF01029">
    <property type="entry name" value="NusB"/>
    <property type="match status" value="1"/>
</dbReference>
<dbReference type="InterPro" id="IPR006027">
    <property type="entry name" value="NusB_RsmB_TIM44"/>
</dbReference>
<dbReference type="GO" id="GO:0006355">
    <property type="term" value="P:regulation of DNA-templated transcription"/>
    <property type="evidence" value="ECO:0007669"/>
    <property type="project" value="InterPro"/>
</dbReference>
<keyword evidence="1" id="KW-0694">RNA-binding</keyword>
<accession>A0A4Q6I3C1</accession>
<reference evidence="3 4" key="1">
    <citation type="submission" date="2018-06" db="EMBL/GenBank/DDBJ databases">
        <title>Complete Genome Sequence of Ehrlichia minasensis Isolated From Cattle.</title>
        <authorList>
            <person name="Aguiar D.M."/>
            <person name="Araujo J.P.A.Jr."/>
            <person name="Nakazato L."/>
            <person name="Bard E."/>
            <person name="Cabezas-Cruz A."/>
        </authorList>
    </citation>
    <scope>NUCLEOTIDE SEQUENCE [LARGE SCALE GENOMIC DNA]</scope>
    <source>
        <strain evidence="3 4">B11</strain>
    </source>
</reference>
<comment type="caution">
    <text evidence="3">The sequence shown here is derived from an EMBL/GenBank/DDBJ whole genome shotgun (WGS) entry which is preliminary data.</text>
</comment>
<organism evidence="3 4">
    <name type="scientific">Ehrlichia minasensis</name>
    <dbReference type="NCBI Taxonomy" id="1242993"/>
    <lineage>
        <taxon>Bacteria</taxon>
        <taxon>Pseudomonadati</taxon>
        <taxon>Pseudomonadota</taxon>
        <taxon>Alphaproteobacteria</taxon>
        <taxon>Rickettsiales</taxon>
        <taxon>Anaplasmataceae</taxon>
        <taxon>Ehrlichia</taxon>
    </lineage>
</organism>
<evidence type="ECO:0000313" key="4">
    <source>
        <dbReference type="Proteomes" id="UP000293377"/>
    </source>
</evidence>
<dbReference type="InterPro" id="IPR035926">
    <property type="entry name" value="NusB-like_sf"/>
</dbReference>
<dbReference type="SUPFAM" id="SSF48013">
    <property type="entry name" value="NusB-like"/>
    <property type="match status" value="1"/>
</dbReference>
<dbReference type="Proteomes" id="UP000293377">
    <property type="component" value="Unassembled WGS sequence"/>
</dbReference>
<dbReference type="GO" id="GO:0003723">
    <property type="term" value="F:RNA binding"/>
    <property type="evidence" value="ECO:0007669"/>
    <property type="project" value="UniProtKB-KW"/>
</dbReference>
<dbReference type="STRING" id="1242993.ehr_00058"/>
<sequence>MKDNICYQPLWHSKKTTTRFLAIQGTYSMIFNNYTIHDIDNLIDYLYEMKEVLDLIQIDNQLLIKIMNTMLLTFNTINATIATLLNEKWSIDRINLISLSIIKTAVCELICSNTDAVIIINEYVNIASHILEKTEVNFINAILNQVKLTARLTFDNNINNFHRIEQSETAAVFNNT</sequence>